<protein>
    <submittedName>
        <fullName evidence="1">Uncharacterized protein</fullName>
    </submittedName>
</protein>
<evidence type="ECO:0000313" key="1">
    <source>
        <dbReference type="EMBL" id="GEM49645.1"/>
    </source>
</evidence>
<dbReference type="RefSeq" id="WP_146890567.1">
    <property type="nucleotide sequence ID" value="NZ_BJXB01000039.1"/>
</dbReference>
<evidence type="ECO:0000313" key="2">
    <source>
        <dbReference type="Proteomes" id="UP000321306"/>
    </source>
</evidence>
<dbReference type="Proteomes" id="UP000321306">
    <property type="component" value="Unassembled WGS sequence"/>
</dbReference>
<comment type="caution">
    <text evidence="1">The sequence shown here is derived from an EMBL/GenBank/DDBJ whole genome shotgun (WGS) entry which is preliminary data.</text>
</comment>
<organism evidence="1 2">
    <name type="scientific">Deinococcus cellulosilyticus (strain DSM 18568 / NBRC 106333 / KACC 11606 / 5516J-15)</name>
    <dbReference type="NCBI Taxonomy" id="1223518"/>
    <lineage>
        <taxon>Bacteria</taxon>
        <taxon>Thermotogati</taxon>
        <taxon>Deinococcota</taxon>
        <taxon>Deinococci</taxon>
        <taxon>Deinococcales</taxon>
        <taxon>Deinococcaceae</taxon>
        <taxon>Deinococcus</taxon>
    </lineage>
</organism>
<accession>A0A511N9Z4</accession>
<dbReference type="AlphaFoldDB" id="A0A511N9Z4"/>
<gene>
    <name evidence="1" type="ORF">DC3_52800</name>
</gene>
<keyword evidence="2" id="KW-1185">Reference proteome</keyword>
<name>A0A511N9Z4_DEIC1</name>
<sequence length="93" mass="10904">MKHKPAGTVEFVMALHGKKYKDAIKNKQYTEVKRFPGNRYGAENWYRDEQRRQGPGMIGVPQPTHGVVREWNGDGTSTFIVILFEKELWWIPR</sequence>
<reference evidence="1 2" key="1">
    <citation type="submission" date="2019-07" db="EMBL/GenBank/DDBJ databases">
        <title>Whole genome shotgun sequence of Deinococcus cellulosilyticus NBRC 106333.</title>
        <authorList>
            <person name="Hosoyama A."/>
            <person name="Uohara A."/>
            <person name="Ohji S."/>
            <person name="Ichikawa N."/>
        </authorList>
    </citation>
    <scope>NUCLEOTIDE SEQUENCE [LARGE SCALE GENOMIC DNA]</scope>
    <source>
        <strain evidence="1 2">NBRC 106333</strain>
    </source>
</reference>
<proteinExistence type="predicted"/>
<dbReference type="EMBL" id="BJXB01000039">
    <property type="protein sequence ID" value="GEM49645.1"/>
    <property type="molecule type" value="Genomic_DNA"/>
</dbReference>